<sequence length="1024" mass="113156">MSSENEGQLSLPSPMGSSAPISDQKKPRIRYTRDFFLSLSELDACKKLPSGLDKSILSDLEEATNTAFERQRSVGNLYLHGSRRGEYGSLSLNRSENSNSYTKGISSRWDTRSSGSSDREGDLLSDRESFTQDSGRRFGNQNRRTWQDPEHDGLLGSGALATTPGFTGASSSKARGNGHYQLNKSTEPYQPPRPYKAAPYSRKDGSDLCNDETFGSSECSNVDRAEEERKRRESFELMRKEQKKTLQEKHNNDIHKGNLDLDITVLLDNSDADKSTQSTSKPDECVDDSLSPCDSSKSSPFIHVPAARPLVPPGFASILMEKNNQINKLKGVALQSADEAAPSSIVPGVGFGNISFNASVMEEVSEVWEEDMPHDSFHKKEAGSDRVEAATQDHSTSIFDKLFGKAFIKSSGSLASDIQNHVNKADEETWTHVASDFSKFAHLFQEESEDNMPTEDKSSRDLLSLFVNNDNFGSQVYISSNDEAAEKNQSSLSSENATVHLSSPAPSPITGMLLESYQGDEQRPCAVLTCEDLEQSILAEVKDTCSVMKSLQETLTVVDAKSEEHRDIVNDHASHHLLSLLLRGENSKETLEPPRVDVIGSHDMLACSDVESSPHFQLTDSAVSSLCETEQGSEKRLTLEALFGAAFMNELHSMEAPVSAQKTLVGRVNDRSASQFHGLPFYPSDSLTSTSNELHSKKAVFEGEMLQSNSFTEHARAHKSRENWTGYRDSPLHGFKLGDLTFEQSAGDLHLPEEDSLISLNDSLDAVASDSLCFQEVNKNESLVPEKTVGDLSNKLLHAILRVGEPSREPAVDYPAFIQVSREMADPDGDYHHLHVRPTLQFSHQMNHGKPLSAAHLDHPTLRNSQMNFISPDVMYHDPHHPFAPNVFTHNSYNSNSGPQLDPTTRHHMLLPIPFPGNLPPHNSVQGLPRVSHPINHLPGFSHEMNNVHVFPQQHQQPNYGGRGMGMPGHGGGGGAAGRRSQEALERLMEMEMRANAKQFRPSMAEHVPGMYGAELDMNLHYMR</sequence>
<feature type="compositionally biased region" description="Low complexity" evidence="1">
    <location>
        <begin position="89"/>
        <end position="116"/>
    </location>
</feature>
<evidence type="ECO:0000313" key="3">
    <source>
        <dbReference type="Proteomes" id="UP001552299"/>
    </source>
</evidence>
<keyword evidence="3" id="KW-1185">Reference proteome</keyword>
<feature type="region of interest" description="Disordered" evidence="1">
    <location>
        <begin position="272"/>
        <end position="292"/>
    </location>
</feature>
<feature type="region of interest" description="Disordered" evidence="1">
    <location>
        <begin position="88"/>
        <end position="234"/>
    </location>
</feature>
<dbReference type="Proteomes" id="UP001552299">
    <property type="component" value="Unassembled WGS sequence"/>
</dbReference>
<feature type="compositionally biased region" description="Polar residues" evidence="1">
    <location>
        <begin position="164"/>
        <end position="188"/>
    </location>
</feature>
<dbReference type="AlphaFoldDB" id="A0ABD0VRF5"/>
<proteinExistence type="predicted"/>
<feature type="compositionally biased region" description="Basic and acidic residues" evidence="1">
    <location>
        <begin position="117"/>
        <end position="136"/>
    </location>
</feature>
<evidence type="ECO:0000256" key="1">
    <source>
        <dbReference type="SAM" id="MobiDB-lite"/>
    </source>
</evidence>
<dbReference type="PANTHER" id="PTHR34802">
    <property type="entry name" value="CHORISMATE SYNTHASE"/>
    <property type="match status" value="1"/>
</dbReference>
<dbReference type="PANTHER" id="PTHR34802:SF1">
    <property type="entry name" value="CHORISMATE SYNTHASE"/>
    <property type="match status" value="1"/>
</dbReference>
<accession>A0ABD0VRF5</accession>
<feature type="compositionally biased region" description="Basic and acidic residues" evidence="1">
    <location>
        <begin position="221"/>
        <end position="234"/>
    </location>
</feature>
<reference evidence="2 3" key="1">
    <citation type="journal article" date="2024" name="Plant Biotechnol. J.">
        <title>Dendrobium thyrsiflorum genome and its molecular insights into genes involved in important horticultural traits.</title>
        <authorList>
            <person name="Chen B."/>
            <person name="Wang J.Y."/>
            <person name="Zheng P.J."/>
            <person name="Li K.L."/>
            <person name="Liang Y.M."/>
            <person name="Chen X.F."/>
            <person name="Zhang C."/>
            <person name="Zhao X."/>
            <person name="He X."/>
            <person name="Zhang G.Q."/>
            <person name="Liu Z.J."/>
            <person name="Xu Q."/>
        </authorList>
    </citation>
    <scope>NUCLEOTIDE SEQUENCE [LARGE SCALE GENOMIC DNA]</scope>
    <source>
        <strain evidence="2">GZMU011</strain>
    </source>
</reference>
<feature type="compositionally biased region" description="Polar residues" evidence="1">
    <location>
        <begin position="1"/>
        <end position="21"/>
    </location>
</feature>
<name>A0ABD0VRF5_DENTH</name>
<gene>
    <name evidence="2" type="ORF">M5K25_001850</name>
</gene>
<feature type="compositionally biased region" description="Polar residues" evidence="1">
    <location>
        <begin position="483"/>
        <end position="501"/>
    </location>
</feature>
<feature type="region of interest" description="Disordered" evidence="1">
    <location>
        <begin position="1"/>
        <end position="26"/>
    </location>
</feature>
<comment type="caution">
    <text evidence="2">The sequence shown here is derived from an EMBL/GenBank/DDBJ whole genome shotgun (WGS) entry which is preliminary data.</text>
</comment>
<feature type="region of interest" description="Disordered" evidence="1">
    <location>
        <begin position="483"/>
        <end position="504"/>
    </location>
</feature>
<dbReference type="EMBL" id="JANQDX010000002">
    <property type="protein sequence ID" value="KAL0927655.1"/>
    <property type="molecule type" value="Genomic_DNA"/>
</dbReference>
<evidence type="ECO:0000313" key="2">
    <source>
        <dbReference type="EMBL" id="KAL0927655.1"/>
    </source>
</evidence>
<protein>
    <submittedName>
        <fullName evidence="2">Uncharacterized protein</fullName>
    </submittedName>
</protein>
<organism evidence="2 3">
    <name type="scientific">Dendrobium thyrsiflorum</name>
    <name type="common">Pinecone-like raceme dendrobium</name>
    <name type="synonym">Orchid</name>
    <dbReference type="NCBI Taxonomy" id="117978"/>
    <lineage>
        <taxon>Eukaryota</taxon>
        <taxon>Viridiplantae</taxon>
        <taxon>Streptophyta</taxon>
        <taxon>Embryophyta</taxon>
        <taxon>Tracheophyta</taxon>
        <taxon>Spermatophyta</taxon>
        <taxon>Magnoliopsida</taxon>
        <taxon>Liliopsida</taxon>
        <taxon>Asparagales</taxon>
        <taxon>Orchidaceae</taxon>
        <taxon>Epidendroideae</taxon>
        <taxon>Malaxideae</taxon>
        <taxon>Dendrobiinae</taxon>
        <taxon>Dendrobium</taxon>
    </lineage>
</organism>